<dbReference type="SUPFAM" id="SSF55120">
    <property type="entry name" value="Pseudouridine synthase"/>
    <property type="match status" value="1"/>
</dbReference>
<dbReference type="PANTHER" id="PTHR21600:SF87">
    <property type="entry name" value="RNA PSEUDOURIDYLATE SYNTHASE DOMAIN-CONTAINING PROTEIN 1"/>
    <property type="match status" value="1"/>
</dbReference>
<comment type="similarity">
    <text evidence="1">Belongs to the pseudouridine synthase RluA family.</text>
</comment>
<organism evidence="3 4">
    <name type="scientific">Tigriopus californicus</name>
    <name type="common">Marine copepod</name>
    <dbReference type="NCBI Taxonomy" id="6832"/>
    <lineage>
        <taxon>Eukaryota</taxon>
        <taxon>Metazoa</taxon>
        <taxon>Ecdysozoa</taxon>
        <taxon>Arthropoda</taxon>
        <taxon>Crustacea</taxon>
        <taxon>Multicrustacea</taxon>
        <taxon>Hexanauplia</taxon>
        <taxon>Copepoda</taxon>
        <taxon>Harpacticoida</taxon>
        <taxon>Harpacticidae</taxon>
        <taxon>Tigriopus</taxon>
    </lineage>
</organism>
<dbReference type="GO" id="GO:0000455">
    <property type="term" value="P:enzyme-directed rRNA pseudouridine synthesis"/>
    <property type="evidence" value="ECO:0007669"/>
    <property type="project" value="TreeGrafter"/>
</dbReference>
<sequence length="305" mass="35221">MEMTLNFTLEIVLNLLNHFASHKLTSFLGYFYQSTRTVVPNIKILHKSANFLVVNKPHDLVINSDDPKRDSLYKCLAHNYPQLASKKYKFGFRVLHRLDYATSGLMVIPLTDPAMSSASKAFQKRQTQKFYIAILRGHVSENHIKIHFPIGDTSDPQWQSIKMVTASDPLCTHPRESETHLVVVSRGILGGYPATEVLVKLVTGRRHQIRVHCHQIGHTLAGDYTYSNRHDQFTSRMFLHAHRIIIPNRVEPLDITSPYNLFELDELDEETVLNRYQPVEVIYNINDKSTFDLFTCPLVKWFLIF</sequence>
<dbReference type="EMBL" id="VCGU01000007">
    <property type="protein sequence ID" value="TRY73378.1"/>
    <property type="molecule type" value="Genomic_DNA"/>
</dbReference>
<proteinExistence type="inferred from homology"/>
<feature type="domain" description="Pseudouridine synthase RsuA/RluA-like" evidence="2">
    <location>
        <begin position="50"/>
        <end position="215"/>
    </location>
</feature>
<dbReference type="AlphaFoldDB" id="A0A553P6R2"/>
<dbReference type="PANTHER" id="PTHR21600">
    <property type="entry name" value="MITOCHONDRIAL RNA PSEUDOURIDINE SYNTHASE"/>
    <property type="match status" value="1"/>
</dbReference>
<dbReference type="STRING" id="6832.A0A553P6R2"/>
<protein>
    <recommendedName>
        <fullName evidence="2">Pseudouridine synthase RsuA/RluA-like domain-containing protein</fullName>
    </recommendedName>
</protein>
<keyword evidence="4" id="KW-1185">Reference proteome</keyword>
<dbReference type="InterPro" id="IPR050188">
    <property type="entry name" value="RluA_PseudoU_synthase"/>
</dbReference>
<dbReference type="GO" id="GO:0009982">
    <property type="term" value="F:pseudouridine synthase activity"/>
    <property type="evidence" value="ECO:0007669"/>
    <property type="project" value="InterPro"/>
</dbReference>
<dbReference type="Proteomes" id="UP000318571">
    <property type="component" value="Chromosome 3"/>
</dbReference>
<dbReference type="OMA" id="FGTSGIM"/>
<dbReference type="Pfam" id="PF00849">
    <property type="entry name" value="PseudoU_synth_2"/>
    <property type="match status" value="1"/>
</dbReference>
<dbReference type="GO" id="GO:0003723">
    <property type="term" value="F:RNA binding"/>
    <property type="evidence" value="ECO:0007669"/>
    <property type="project" value="InterPro"/>
</dbReference>
<evidence type="ECO:0000313" key="4">
    <source>
        <dbReference type="Proteomes" id="UP000318571"/>
    </source>
</evidence>
<gene>
    <name evidence="3" type="ORF">TCAL_05542</name>
</gene>
<reference evidence="3 4" key="1">
    <citation type="journal article" date="2018" name="Nat. Ecol. Evol.">
        <title>Genomic signatures of mitonuclear coevolution across populations of Tigriopus californicus.</title>
        <authorList>
            <person name="Barreto F.S."/>
            <person name="Watson E.T."/>
            <person name="Lima T.G."/>
            <person name="Willett C.S."/>
            <person name="Edmands S."/>
            <person name="Li W."/>
            <person name="Burton R.S."/>
        </authorList>
    </citation>
    <scope>NUCLEOTIDE SEQUENCE [LARGE SCALE GENOMIC DNA]</scope>
    <source>
        <strain evidence="3 4">San Diego</strain>
    </source>
</reference>
<name>A0A553P6R2_TIGCA</name>
<dbReference type="InterPro" id="IPR006145">
    <property type="entry name" value="PsdUridine_synth_RsuA/RluA"/>
</dbReference>
<evidence type="ECO:0000259" key="2">
    <source>
        <dbReference type="Pfam" id="PF00849"/>
    </source>
</evidence>
<dbReference type="CDD" id="cd02869">
    <property type="entry name" value="PseudoU_synth_RluA_like"/>
    <property type="match status" value="1"/>
</dbReference>
<evidence type="ECO:0000256" key="1">
    <source>
        <dbReference type="ARBA" id="ARBA00010876"/>
    </source>
</evidence>
<accession>A0A553P6R2</accession>
<dbReference type="InterPro" id="IPR020103">
    <property type="entry name" value="PsdUridine_synth_cat_dom_sf"/>
</dbReference>
<evidence type="ECO:0000313" key="3">
    <source>
        <dbReference type="EMBL" id="TRY73378.1"/>
    </source>
</evidence>
<dbReference type="Gene3D" id="3.30.2350.10">
    <property type="entry name" value="Pseudouridine synthase"/>
    <property type="match status" value="1"/>
</dbReference>
<comment type="caution">
    <text evidence="3">The sequence shown here is derived from an EMBL/GenBank/DDBJ whole genome shotgun (WGS) entry which is preliminary data.</text>
</comment>